<reference evidence="3 4" key="1">
    <citation type="submission" date="2018-06" db="EMBL/GenBank/DDBJ databases">
        <authorList>
            <consortium name="Pathogen Informatics"/>
            <person name="Doyle S."/>
        </authorList>
    </citation>
    <scope>NUCLEOTIDE SEQUENCE [LARGE SCALE GENOMIC DNA]</scope>
    <source>
        <strain evidence="3 4">NCTC11535</strain>
    </source>
</reference>
<accession>A0ABY1VL46</accession>
<dbReference type="InterPro" id="IPR000601">
    <property type="entry name" value="PKD_dom"/>
</dbReference>
<comment type="caution">
    <text evidence="3">The sequence shown here is derived from an EMBL/GenBank/DDBJ whole genome shotgun (WGS) entry which is preliminary data.</text>
</comment>
<organism evidence="3 4">
    <name type="scientific">Actinomyces bovis</name>
    <dbReference type="NCBI Taxonomy" id="1658"/>
    <lineage>
        <taxon>Bacteria</taxon>
        <taxon>Bacillati</taxon>
        <taxon>Actinomycetota</taxon>
        <taxon>Actinomycetes</taxon>
        <taxon>Actinomycetales</taxon>
        <taxon>Actinomycetaceae</taxon>
        <taxon>Actinomyces</taxon>
    </lineage>
</organism>
<gene>
    <name evidence="3" type="ORF">NCTC11535_00187</name>
</gene>
<dbReference type="EMBL" id="UAPQ01000001">
    <property type="protein sequence ID" value="SPT52538.1"/>
    <property type="molecule type" value="Genomic_DNA"/>
</dbReference>
<evidence type="ECO:0000256" key="1">
    <source>
        <dbReference type="SAM" id="SignalP"/>
    </source>
</evidence>
<evidence type="ECO:0000313" key="3">
    <source>
        <dbReference type="EMBL" id="SPT52538.1"/>
    </source>
</evidence>
<keyword evidence="1" id="KW-0732">Signal</keyword>
<evidence type="ECO:0000313" key="4">
    <source>
        <dbReference type="Proteomes" id="UP000250006"/>
    </source>
</evidence>
<evidence type="ECO:0000259" key="2">
    <source>
        <dbReference type="PROSITE" id="PS50093"/>
    </source>
</evidence>
<sequence length="278" mass="29757">MSLVRACLLVAVVLPLSPAVRMSEIDFDVQASDDSITSAGAFVEVIEEGGGSTEALSLNAQQPDSSREEDVSWHPLTFTELWNQVVAGRCARVDDAEIYFQVYVSCLPDGQPAPQVPVVRAPGGPRTVSVTRSQVSKLLAKGSGITRQPPSARTRLDMPVIAYTSASPQVLNTTILGTPVTITATPVSYAWDWGDGTTTRGTDPGAPYPDHTVFHYYDQPAKDLKITVTTTWSATFTTPGQGSRPVQGSITTTNTTTPFEVRAYTAVLTDQAEEAQGH</sequence>
<name>A0ABY1VL46_9ACTO</name>
<feature type="signal peptide" evidence="1">
    <location>
        <begin position="1"/>
        <end position="22"/>
    </location>
</feature>
<dbReference type="Proteomes" id="UP000250006">
    <property type="component" value="Unassembled WGS sequence"/>
</dbReference>
<feature type="chain" id="PRO_5046642370" description="PKD domain-containing protein" evidence="1">
    <location>
        <begin position="23"/>
        <end position="278"/>
    </location>
</feature>
<dbReference type="PROSITE" id="PS50093">
    <property type="entry name" value="PKD"/>
    <property type="match status" value="1"/>
</dbReference>
<keyword evidence="4" id="KW-1185">Reference proteome</keyword>
<feature type="domain" description="PKD" evidence="2">
    <location>
        <begin position="183"/>
        <end position="221"/>
    </location>
</feature>
<proteinExistence type="predicted"/>
<protein>
    <recommendedName>
        <fullName evidence="2">PKD domain-containing protein</fullName>
    </recommendedName>
</protein>